<dbReference type="Proteomes" id="UP001221189">
    <property type="component" value="Unassembled WGS sequence"/>
</dbReference>
<keyword evidence="5 7" id="KW-0472">Membrane</keyword>
<evidence type="ECO:0000256" key="2">
    <source>
        <dbReference type="ARBA" id="ARBA00022475"/>
    </source>
</evidence>
<evidence type="ECO:0000313" key="11">
    <source>
        <dbReference type="Proteomes" id="UP001221189"/>
    </source>
</evidence>
<dbReference type="Pfam" id="PF02687">
    <property type="entry name" value="FtsX"/>
    <property type="match status" value="1"/>
</dbReference>
<keyword evidence="11" id="KW-1185">Reference proteome</keyword>
<sequence length="406" mass="44209">MDILPILATLKRHKTASFLIVLQIALTCAIVCNALFLIMQRIEKINEPSGLADSEIVAIRMGGIGPIQNEDALTRADLLALRALPGVKEATLLNQFPFGDNMQMSTMRLQPKSDGSGVDASQYAASEGWLKATGLRLVAGRDFEAGEYQNQSDVDKSEDASIPAVILNRAMAKRMFPKGDALGQVIYGIGEKPIRVVGLIDTLVSAQPGGKDEALSYNMVFPIRASFRSGTYLLRTEPDKRDEVLKAAAVALDKSGPNRIKSESKRLEDYRERYYRQDRSMINLLAAVCLALLVVTAFGIVGLASFWVQQRTRMIGTRRALGATQGQILRYFQTENFILSTLGIGLGMVAAYGISLLLMKSYELPPLPLFFLPIGALILWGLGQLAVWAPARRAAALPPVAALRGA</sequence>
<dbReference type="EMBL" id="JAQQXT010000005">
    <property type="protein sequence ID" value="MDC8771866.1"/>
    <property type="molecule type" value="Genomic_DNA"/>
</dbReference>
<evidence type="ECO:0000256" key="3">
    <source>
        <dbReference type="ARBA" id="ARBA00022692"/>
    </source>
</evidence>
<proteinExistence type="inferred from homology"/>
<evidence type="ECO:0000256" key="6">
    <source>
        <dbReference type="ARBA" id="ARBA00038076"/>
    </source>
</evidence>
<dbReference type="InterPro" id="IPR025857">
    <property type="entry name" value="MacB_PCD"/>
</dbReference>
<feature type="transmembrane region" description="Helical" evidence="7">
    <location>
        <begin position="20"/>
        <end position="39"/>
    </location>
</feature>
<dbReference type="Pfam" id="PF12704">
    <property type="entry name" value="MacB_PCD"/>
    <property type="match status" value="1"/>
</dbReference>
<name>A0ABT5KD57_9BURK</name>
<feature type="transmembrane region" description="Helical" evidence="7">
    <location>
        <begin position="370"/>
        <end position="389"/>
    </location>
</feature>
<evidence type="ECO:0000256" key="7">
    <source>
        <dbReference type="SAM" id="Phobius"/>
    </source>
</evidence>
<keyword evidence="4 7" id="KW-1133">Transmembrane helix</keyword>
<dbReference type="InterPro" id="IPR050250">
    <property type="entry name" value="Macrolide_Exporter_MacB"/>
</dbReference>
<keyword evidence="3 7" id="KW-0812">Transmembrane</keyword>
<evidence type="ECO:0000259" key="8">
    <source>
        <dbReference type="Pfam" id="PF02687"/>
    </source>
</evidence>
<keyword evidence="2" id="KW-1003">Cell membrane</keyword>
<dbReference type="RefSeq" id="WP_273600153.1">
    <property type="nucleotide sequence ID" value="NZ_JAQQXT010000005.1"/>
</dbReference>
<comment type="caution">
    <text evidence="10">The sequence shown here is derived from an EMBL/GenBank/DDBJ whole genome shotgun (WGS) entry which is preliminary data.</text>
</comment>
<evidence type="ECO:0000256" key="4">
    <source>
        <dbReference type="ARBA" id="ARBA00022989"/>
    </source>
</evidence>
<feature type="domain" description="MacB-like periplasmic core" evidence="9">
    <location>
        <begin position="18"/>
        <end position="241"/>
    </location>
</feature>
<evidence type="ECO:0000259" key="9">
    <source>
        <dbReference type="Pfam" id="PF12704"/>
    </source>
</evidence>
<evidence type="ECO:0000256" key="1">
    <source>
        <dbReference type="ARBA" id="ARBA00004651"/>
    </source>
</evidence>
<dbReference type="InterPro" id="IPR003838">
    <property type="entry name" value="ABC3_permease_C"/>
</dbReference>
<comment type="subcellular location">
    <subcellularLocation>
        <location evidence="1">Cell membrane</location>
        <topology evidence="1">Multi-pass membrane protein</topology>
    </subcellularLocation>
</comment>
<comment type="similarity">
    <text evidence="6">Belongs to the ABC-4 integral membrane protein family.</text>
</comment>
<dbReference type="PANTHER" id="PTHR30572">
    <property type="entry name" value="MEMBRANE COMPONENT OF TRANSPORTER-RELATED"/>
    <property type="match status" value="1"/>
</dbReference>
<accession>A0ABT5KD57</accession>
<feature type="domain" description="ABC3 transporter permease C-terminal" evidence="8">
    <location>
        <begin position="290"/>
        <end position="399"/>
    </location>
</feature>
<evidence type="ECO:0000313" key="10">
    <source>
        <dbReference type="EMBL" id="MDC8771866.1"/>
    </source>
</evidence>
<feature type="transmembrane region" description="Helical" evidence="7">
    <location>
        <begin position="281"/>
        <end position="308"/>
    </location>
</feature>
<gene>
    <name evidence="10" type="ORF">PRZ03_09820</name>
</gene>
<evidence type="ECO:0000256" key="5">
    <source>
        <dbReference type="ARBA" id="ARBA00023136"/>
    </source>
</evidence>
<feature type="transmembrane region" description="Helical" evidence="7">
    <location>
        <begin position="337"/>
        <end position="358"/>
    </location>
</feature>
<dbReference type="PANTHER" id="PTHR30572:SF4">
    <property type="entry name" value="ABC TRANSPORTER PERMEASE YTRF"/>
    <property type="match status" value="1"/>
</dbReference>
<protein>
    <submittedName>
        <fullName evidence="10">FtsX-like permease family protein</fullName>
    </submittedName>
</protein>
<organism evidence="10 11">
    <name type="scientific">Roseateles albus</name>
    <dbReference type="NCBI Taxonomy" id="2987525"/>
    <lineage>
        <taxon>Bacteria</taxon>
        <taxon>Pseudomonadati</taxon>
        <taxon>Pseudomonadota</taxon>
        <taxon>Betaproteobacteria</taxon>
        <taxon>Burkholderiales</taxon>
        <taxon>Sphaerotilaceae</taxon>
        <taxon>Roseateles</taxon>
    </lineage>
</organism>
<reference evidence="10 11" key="1">
    <citation type="submission" date="2022-10" db="EMBL/GenBank/DDBJ databases">
        <title>Paucibacter sp. hw1 Genome sequencing.</title>
        <authorList>
            <person name="Park S."/>
        </authorList>
    </citation>
    <scope>NUCLEOTIDE SEQUENCE [LARGE SCALE GENOMIC DNA]</scope>
    <source>
        <strain evidence="11">hw1</strain>
    </source>
</reference>